<dbReference type="InterPro" id="IPR036291">
    <property type="entry name" value="NAD(P)-bd_dom_sf"/>
</dbReference>
<gene>
    <name evidence="13" type="ORF">N783_07950</name>
</gene>
<dbReference type="STRING" id="1385511.GCA_000425225_01365"/>
<dbReference type="Gene3D" id="3.30.70.260">
    <property type="match status" value="1"/>
</dbReference>
<dbReference type="FunFam" id="1.10.3660.10:FF:000003">
    <property type="entry name" value="Prephenate dehydrogenase"/>
    <property type="match status" value="1"/>
</dbReference>
<keyword evidence="6" id="KW-0028">Amino-acid biosynthesis</keyword>
<evidence type="ECO:0000256" key="1">
    <source>
        <dbReference type="ARBA" id="ARBA00005067"/>
    </source>
</evidence>
<dbReference type="GO" id="GO:0006571">
    <property type="term" value="P:tyrosine biosynthetic process"/>
    <property type="evidence" value="ECO:0007669"/>
    <property type="project" value="UniProtKB-UniPathway"/>
</dbReference>
<evidence type="ECO:0000313" key="14">
    <source>
        <dbReference type="Proteomes" id="UP000030403"/>
    </source>
</evidence>
<dbReference type="SUPFAM" id="SSF48179">
    <property type="entry name" value="6-phosphogluconate dehydrogenase C-terminal domain-like"/>
    <property type="match status" value="1"/>
</dbReference>
<dbReference type="Proteomes" id="UP000030403">
    <property type="component" value="Unassembled WGS sequence"/>
</dbReference>
<dbReference type="FunFam" id="3.40.50.720:FF:000208">
    <property type="entry name" value="Prephenate dehydrogenase"/>
    <property type="match status" value="1"/>
</dbReference>
<dbReference type="PROSITE" id="PS51671">
    <property type="entry name" value="ACT"/>
    <property type="match status" value="1"/>
</dbReference>
<comment type="similarity">
    <text evidence="2">Belongs to the prephenate/arogenate dehydrogenase family.</text>
</comment>
<dbReference type="PANTHER" id="PTHR21363:SF0">
    <property type="entry name" value="PREPHENATE DEHYDROGENASE [NADP(+)]"/>
    <property type="match status" value="1"/>
</dbReference>
<reference evidence="13 14" key="1">
    <citation type="submission" date="2013-08" db="EMBL/GenBank/DDBJ databases">
        <authorList>
            <person name="Huang J."/>
            <person name="Wang G."/>
        </authorList>
    </citation>
    <scope>NUCLEOTIDE SEQUENCE [LARGE SCALE GENOMIC DNA]</scope>
    <source>
        <strain evidence="13 14">BH030004</strain>
    </source>
</reference>
<evidence type="ECO:0000256" key="9">
    <source>
        <dbReference type="ARBA" id="ARBA00023141"/>
    </source>
</evidence>
<evidence type="ECO:0000259" key="12">
    <source>
        <dbReference type="PROSITE" id="PS51671"/>
    </source>
</evidence>
<protein>
    <recommendedName>
        <fullName evidence="4">Prephenate dehydrogenase</fullName>
        <ecNumber evidence="3">1.3.1.12</ecNumber>
    </recommendedName>
</protein>
<evidence type="ECO:0000256" key="8">
    <source>
        <dbReference type="ARBA" id="ARBA00023027"/>
    </source>
</evidence>
<evidence type="ECO:0000256" key="7">
    <source>
        <dbReference type="ARBA" id="ARBA00023002"/>
    </source>
</evidence>
<dbReference type="InterPro" id="IPR046826">
    <property type="entry name" value="PDH_N"/>
</dbReference>
<evidence type="ECO:0000256" key="2">
    <source>
        <dbReference type="ARBA" id="ARBA00007964"/>
    </source>
</evidence>
<dbReference type="InterPro" id="IPR050812">
    <property type="entry name" value="Preph/Arog_dehydrog"/>
</dbReference>
<dbReference type="InterPro" id="IPR003099">
    <property type="entry name" value="Prephen_DH"/>
</dbReference>
<name>A0A0A5GK00_9BACI</name>
<proteinExistence type="inferred from homology"/>
<dbReference type="InterPro" id="IPR002912">
    <property type="entry name" value="ACT_dom"/>
</dbReference>
<dbReference type="GO" id="GO:0070403">
    <property type="term" value="F:NAD+ binding"/>
    <property type="evidence" value="ECO:0007669"/>
    <property type="project" value="InterPro"/>
</dbReference>
<dbReference type="Gene3D" id="3.40.50.720">
    <property type="entry name" value="NAD(P)-binding Rossmann-like Domain"/>
    <property type="match status" value="1"/>
</dbReference>
<dbReference type="EMBL" id="AVPF01000002">
    <property type="protein sequence ID" value="KGX91480.1"/>
    <property type="molecule type" value="Genomic_DNA"/>
</dbReference>
<comment type="caution">
    <text evidence="13">The sequence shown here is derived from an EMBL/GenBank/DDBJ whole genome shotgun (WGS) entry which is preliminary data.</text>
</comment>
<feature type="domain" description="ACT" evidence="12">
    <location>
        <begin position="296"/>
        <end position="366"/>
    </location>
</feature>
<dbReference type="Pfam" id="PF02153">
    <property type="entry name" value="PDH_N"/>
    <property type="match status" value="1"/>
</dbReference>
<keyword evidence="14" id="KW-1185">Reference proteome</keyword>
<dbReference type="SUPFAM" id="SSF55021">
    <property type="entry name" value="ACT-like"/>
    <property type="match status" value="1"/>
</dbReference>
<keyword evidence="8" id="KW-0520">NAD</keyword>
<evidence type="ECO:0000256" key="3">
    <source>
        <dbReference type="ARBA" id="ARBA00012068"/>
    </source>
</evidence>
<dbReference type="InterPro" id="IPR045865">
    <property type="entry name" value="ACT-like_dom_sf"/>
</dbReference>
<dbReference type="Pfam" id="PF01842">
    <property type="entry name" value="ACT"/>
    <property type="match status" value="1"/>
</dbReference>
<evidence type="ECO:0000256" key="5">
    <source>
        <dbReference type="ARBA" id="ARBA00022498"/>
    </source>
</evidence>
<evidence type="ECO:0000259" key="11">
    <source>
        <dbReference type="PROSITE" id="PS51176"/>
    </source>
</evidence>
<dbReference type="RefSeq" id="WP_027445711.1">
    <property type="nucleotide sequence ID" value="NZ_AULJ01000013.1"/>
</dbReference>
<accession>A0A0A5GK00</accession>
<dbReference type="EC" id="1.3.1.12" evidence="3"/>
<evidence type="ECO:0000256" key="6">
    <source>
        <dbReference type="ARBA" id="ARBA00022605"/>
    </source>
</evidence>
<dbReference type="PANTHER" id="PTHR21363">
    <property type="entry name" value="PREPHENATE DEHYDROGENASE"/>
    <property type="match status" value="1"/>
</dbReference>
<dbReference type="InterPro" id="IPR046825">
    <property type="entry name" value="PDH_C"/>
</dbReference>
<comment type="pathway">
    <text evidence="1">Amino-acid biosynthesis; L-tyrosine biosynthesis; (4-hydroxyphenyl)pyruvate from prephenate (NAD(+) route): step 1/1.</text>
</comment>
<comment type="catalytic activity">
    <reaction evidence="10">
        <text>prephenate + NAD(+) = 3-(4-hydroxyphenyl)pyruvate + CO2 + NADH</text>
        <dbReference type="Rhea" id="RHEA:13869"/>
        <dbReference type="ChEBI" id="CHEBI:16526"/>
        <dbReference type="ChEBI" id="CHEBI:29934"/>
        <dbReference type="ChEBI" id="CHEBI:36242"/>
        <dbReference type="ChEBI" id="CHEBI:57540"/>
        <dbReference type="ChEBI" id="CHEBI:57945"/>
        <dbReference type="EC" id="1.3.1.12"/>
    </reaction>
</comment>
<keyword evidence="5" id="KW-0827">Tyrosine biosynthesis</keyword>
<dbReference type="Pfam" id="PF20463">
    <property type="entry name" value="PDH_C"/>
    <property type="match status" value="1"/>
</dbReference>
<dbReference type="NCBIfam" id="NF005107">
    <property type="entry name" value="PRK06545.1-5"/>
    <property type="match status" value="1"/>
</dbReference>
<dbReference type="UniPathway" id="UPA00122">
    <property type="reaction ID" value="UER00961"/>
</dbReference>
<dbReference type="Gene3D" id="1.10.3660.10">
    <property type="entry name" value="6-phosphogluconate dehydrogenase C-terminal like domain"/>
    <property type="match status" value="1"/>
</dbReference>
<evidence type="ECO:0000313" key="13">
    <source>
        <dbReference type="EMBL" id="KGX91480.1"/>
    </source>
</evidence>
<sequence>MSQKVVVIGLGLIGGSISLAIKKEHQAKIVGCDINEEQLKLAQSLLVVDEYELDIHKAVVDADLIIVATPVLQTENILNLLLTCDLKEGAIITDVGSTKENIMENAHRFFHKGVVFIGGHPMAGSHKSGVSASKAHLFENAFYILTKGEQVSDEDVKNLRFWLNGTNANFIEMSPHEHDEIVGVISHFPHIIASSLVQLLQKRERKDIDVKRLAAGGFRDITRIASSNPTMWRDITLHNREVLIEVMDEWINEMSSIREIINDSSKEKIFSFFDDAKRYRDGLPEKKKGALPAFYDLYIDVVDHPGAIATVTAILAKDDINLTNIRIIETREDMFGVLCLSFRNDQELEVGKVLLEKNGFECYSAS</sequence>
<organism evidence="13 14">
    <name type="scientific">Pontibacillus marinus BH030004 = DSM 16465</name>
    <dbReference type="NCBI Taxonomy" id="1385511"/>
    <lineage>
        <taxon>Bacteria</taxon>
        <taxon>Bacillati</taxon>
        <taxon>Bacillota</taxon>
        <taxon>Bacilli</taxon>
        <taxon>Bacillales</taxon>
        <taxon>Bacillaceae</taxon>
        <taxon>Pontibacillus</taxon>
    </lineage>
</organism>
<keyword evidence="9" id="KW-0057">Aromatic amino acid biosynthesis</keyword>
<dbReference type="PROSITE" id="PS51176">
    <property type="entry name" value="PDH_ADH"/>
    <property type="match status" value="1"/>
</dbReference>
<dbReference type="AlphaFoldDB" id="A0A0A5GK00"/>
<evidence type="ECO:0000256" key="4">
    <source>
        <dbReference type="ARBA" id="ARBA00016891"/>
    </source>
</evidence>
<dbReference type="GO" id="GO:0004665">
    <property type="term" value="F:prephenate dehydrogenase (NADP+) activity"/>
    <property type="evidence" value="ECO:0007669"/>
    <property type="project" value="InterPro"/>
</dbReference>
<dbReference type="GO" id="GO:0008977">
    <property type="term" value="F:prephenate dehydrogenase (NAD+) activity"/>
    <property type="evidence" value="ECO:0007669"/>
    <property type="project" value="UniProtKB-EC"/>
</dbReference>
<dbReference type="InterPro" id="IPR008927">
    <property type="entry name" value="6-PGluconate_DH-like_C_sf"/>
</dbReference>
<evidence type="ECO:0000256" key="10">
    <source>
        <dbReference type="ARBA" id="ARBA00049260"/>
    </source>
</evidence>
<feature type="domain" description="Prephenate/arogenate dehydrogenase" evidence="11">
    <location>
        <begin position="3"/>
        <end position="291"/>
    </location>
</feature>
<dbReference type="SUPFAM" id="SSF51735">
    <property type="entry name" value="NAD(P)-binding Rossmann-fold domains"/>
    <property type="match status" value="1"/>
</dbReference>
<dbReference type="eggNOG" id="COG0287">
    <property type="taxonomic scope" value="Bacteria"/>
</dbReference>
<dbReference type="OrthoDB" id="9802008at2"/>
<keyword evidence="7" id="KW-0560">Oxidoreductase</keyword>